<dbReference type="InterPro" id="IPR036282">
    <property type="entry name" value="Glutathione-S-Trfase_C_sf"/>
</dbReference>
<dbReference type="AlphaFoldDB" id="A0A7X3LQT0"/>
<evidence type="ECO:0000313" key="3">
    <source>
        <dbReference type="Proteomes" id="UP000433101"/>
    </source>
</evidence>
<evidence type="ECO:0000313" key="2">
    <source>
        <dbReference type="EMBL" id="MXN63386.1"/>
    </source>
</evidence>
<gene>
    <name evidence="2" type="ORF">GR183_00585</name>
</gene>
<dbReference type="Gene3D" id="3.40.30.10">
    <property type="entry name" value="Glutaredoxin"/>
    <property type="match status" value="1"/>
</dbReference>
<feature type="domain" description="GST N-terminal" evidence="1">
    <location>
        <begin position="1"/>
        <end position="81"/>
    </location>
</feature>
<reference evidence="2 3" key="1">
    <citation type="submission" date="2019-12" db="EMBL/GenBank/DDBJ databases">
        <authorList>
            <person name="Li M."/>
        </authorList>
    </citation>
    <scope>NUCLEOTIDE SEQUENCE [LARGE SCALE GENOMIC DNA]</scope>
    <source>
        <strain evidence="2 3">GBMRC 2046</strain>
    </source>
</reference>
<dbReference type="PANTHER" id="PTHR43969:SF9">
    <property type="entry name" value="GLUTATHIONE S TRANSFERASE D10, ISOFORM A-RELATED"/>
    <property type="match status" value="1"/>
</dbReference>
<dbReference type="Proteomes" id="UP000433101">
    <property type="component" value="Unassembled WGS sequence"/>
</dbReference>
<accession>A0A7X3LQT0</accession>
<dbReference type="SUPFAM" id="SSF47616">
    <property type="entry name" value="GST C-terminal domain-like"/>
    <property type="match status" value="1"/>
</dbReference>
<dbReference type="InterPro" id="IPR036249">
    <property type="entry name" value="Thioredoxin-like_sf"/>
</dbReference>
<keyword evidence="3" id="KW-1185">Reference proteome</keyword>
<sequence length="205" mass="22475">MPVLRSSPASPFGRQIKIAASVLGLSGKITVEMTDTNDPGDTIRKQNPLGKIPALVLDNGDVIYDSRVILDYLNELAGGDRLIPAKGEARYKVLTLLALVNGLMDAALLRVYEGRFREENERSEKWLAYQGEKVARALAVLEAQPPATVSPGDVPDAARIAVACALGYLDLRFDGKWREDHPNLVKWLDDFAAAIPSFEETRCKV</sequence>
<dbReference type="Pfam" id="PF13410">
    <property type="entry name" value="GST_C_2"/>
    <property type="match status" value="1"/>
</dbReference>
<dbReference type="PANTHER" id="PTHR43969">
    <property type="entry name" value="GLUTATHIONE S TRANSFERASE D10, ISOFORM A-RELATED"/>
    <property type="match status" value="1"/>
</dbReference>
<dbReference type="SUPFAM" id="SSF52833">
    <property type="entry name" value="Thioredoxin-like"/>
    <property type="match status" value="1"/>
</dbReference>
<protein>
    <submittedName>
        <fullName evidence="2">Glutathione S-transferase</fullName>
    </submittedName>
</protein>
<dbReference type="Pfam" id="PF13409">
    <property type="entry name" value="GST_N_2"/>
    <property type="match status" value="1"/>
</dbReference>
<dbReference type="CDD" id="cd03205">
    <property type="entry name" value="GST_C_6"/>
    <property type="match status" value="1"/>
</dbReference>
<proteinExistence type="predicted"/>
<dbReference type="GO" id="GO:0006749">
    <property type="term" value="P:glutathione metabolic process"/>
    <property type="evidence" value="ECO:0007669"/>
    <property type="project" value="TreeGrafter"/>
</dbReference>
<dbReference type="RefSeq" id="WP_160773646.1">
    <property type="nucleotide sequence ID" value="NZ_WUMV01000001.1"/>
</dbReference>
<dbReference type="InterPro" id="IPR004045">
    <property type="entry name" value="Glutathione_S-Trfase_N"/>
</dbReference>
<dbReference type="Gene3D" id="1.20.1050.10">
    <property type="match status" value="1"/>
</dbReference>
<dbReference type="EMBL" id="WUMV01000001">
    <property type="protein sequence ID" value="MXN63386.1"/>
    <property type="molecule type" value="Genomic_DNA"/>
</dbReference>
<dbReference type="PROSITE" id="PS50404">
    <property type="entry name" value="GST_NTER"/>
    <property type="match status" value="1"/>
</dbReference>
<organism evidence="2 3">
    <name type="scientific">Stappia sediminis</name>
    <dbReference type="NCBI Taxonomy" id="2692190"/>
    <lineage>
        <taxon>Bacteria</taxon>
        <taxon>Pseudomonadati</taxon>
        <taxon>Pseudomonadota</taxon>
        <taxon>Alphaproteobacteria</taxon>
        <taxon>Hyphomicrobiales</taxon>
        <taxon>Stappiaceae</taxon>
        <taxon>Stappia</taxon>
    </lineage>
</organism>
<evidence type="ECO:0000259" key="1">
    <source>
        <dbReference type="PROSITE" id="PS50404"/>
    </source>
</evidence>
<name>A0A7X3LQT0_9HYPH</name>
<dbReference type="GO" id="GO:0004364">
    <property type="term" value="F:glutathione transferase activity"/>
    <property type="evidence" value="ECO:0007669"/>
    <property type="project" value="TreeGrafter"/>
</dbReference>
<comment type="caution">
    <text evidence="2">The sequence shown here is derived from an EMBL/GenBank/DDBJ whole genome shotgun (WGS) entry which is preliminary data.</text>
</comment>
<keyword evidence="2" id="KW-0808">Transferase</keyword>